<dbReference type="InterPro" id="IPR004114">
    <property type="entry name" value="THUMP_dom"/>
</dbReference>
<dbReference type="PANTHER" id="PTHR13452">
    <property type="entry name" value="THUMP DOMAIN CONTAINING PROTEIN 1-RELATED"/>
    <property type="match status" value="1"/>
</dbReference>
<dbReference type="OrthoDB" id="48743at2759"/>
<feature type="region of interest" description="Disordered" evidence="2">
    <location>
        <begin position="58"/>
        <end position="119"/>
    </location>
</feature>
<evidence type="ECO:0000313" key="5">
    <source>
        <dbReference type="Proteomes" id="UP000291116"/>
    </source>
</evidence>
<dbReference type="Pfam" id="PF02926">
    <property type="entry name" value="THUMP"/>
    <property type="match status" value="1"/>
</dbReference>
<evidence type="ECO:0000256" key="1">
    <source>
        <dbReference type="PROSITE-ProRule" id="PRU00529"/>
    </source>
</evidence>
<dbReference type="Proteomes" id="UP000291116">
    <property type="component" value="Unassembled WGS sequence"/>
</dbReference>
<sequence>MSTTASKKRKYFDRGGGGGGHKRKWGLLTRPRRGNPGVLLTCETGREQKCKREGLEILNHYHRSASPGAGGSGSAGEGESENNNDDDNDDDRDQPLSLEEELSLLKSKKGSPDASSAFGEYETNCRGTVFVLCTLPKCSLIPAIQTEYMRSKQKQNKGSGSNSGNNDDDDNSNSNKNSNGPEVPESNRAEKKAETKSGDGADHPEPAASPEASEAADAGGGPPGRPPSDPPPWDPIAAVRAIMSDIDAGDSNKAAPSSRFVTRMIPIQATCFASPEELGLTCEEVLKKYVSPKRTKTFAIRFKRRNCSGLDRKGSIQIVGDLMQKLFPDCRVDLGKPDATIVVEVCGTLCGVSVVENFGSCRNFNLLGAAVPLA</sequence>
<feature type="region of interest" description="Disordered" evidence="2">
    <location>
        <begin position="149"/>
        <end position="235"/>
    </location>
</feature>
<dbReference type="Gene3D" id="3.30.2300.10">
    <property type="entry name" value="THUMP superfamily"/>
    <property type="match status" value="1"/>
</dbReference>
<dbReference type="EMBL" id="CAACVS010000011">
    <property type="protein sequence ID" value="VEU33874.1"/>
    <property type="molecule type" value="Genomic_DNA"/>
</dbReference>
<dbReference type="SUPFAM" id="SSF143437">
    <property type="entry name" value="THUMP domain-like"/>
    <property type="match status" value="1"/>
</dbReference>
<evidence type="ECO:0000313" key="4">
    <source>
        <dbReference type="EMBL" id="VEU33874.1"/>
    </source>
</evidence>
<feature type="compositionally biased region" description="Pro residues" evidence="2">
    <location>
        <begin position="223"/>
        <end position="234"/>
    </location>
</feature>
<feature type="compositionally biased region" description="Basic residues" evidence="2">
    <location>
        <begin position="1"/>
        <end position="11"/>
    </location>
</feature>
<feature type="compositionally biased region" description="Low complexity" evidence="2">
    <location>
        <begin position="156"/>
        <end position="165"/>
    </location>
</feature>
<keyword evidence="5" id="KW-1185">Reference proteome</keyword>
<dbReference type="InterPro" id="IPR040183">
    <property type="entry name" value="THUMPD1-like"/>
</dbReference>
<name>A0A448YVS7_9STRA</name>
<feature type="compositionally biased region" description="Low complexity" evidence="2">
    <location>
        <begin position="206"/>
        <end position="217"/>
    </location>
</feature>
<dbReference type="GO" id="GO:0003723">
    <property type="term" value="F:RNA binding"/>
    <property type="evidence" value="ECO:0007669"/>
    <property type="project" value="UniProtKB-UniRule"/>
</dbReference>
<protein>
    <recommendedName>
        <fullName evidence="3">THUMP domain-containing protein</fullName>
    </recommendedName>
</protein>
<evidence type="ECO:0000256" key="2">
    <source>
        <dbReference type="SAM" id="MobiDB-lite"/>
    </source>
</evidence>
<feature type="domain" description="THUMP" evidence="3">
    <location>
        <begin position="249"/>
        <end position="356"/>
    </location>
</feature>
<feature type="region of interest" description="Disordered" evidence="2">
    <location>
        <begin position="1"/>
        <end position="40"/>
    </location>
</feature>
<dbReference type="SMART" id="SM00981">
    <property type="entry name" value="THUMP"/>
    <property type="match status" value="1"/>
</dbReference>
<dbReference type="AlphaFoldDB" id="A0A448YVS7"/>
<feature type="compositionally biased region" description="Basic residues" evidence="2">
    <location>
        <begin position="20"/>
        <end position="33"/>
    </location>
</feature>
<feature type="compositionally biased region" description="Basic and acidic residues" evidence="2">
    <location>
        <begin position="185"/>
        <end position="205"/>
    </location>
</feature>
<proteinExistence type="predicted"/>
<evidence type="ECO:0000259" key="3">
    <source>
        <dbReference type="PROSITE" id="PS51165"/>
    </source>
</evidence>
<dbReference type="CDD" id="cd11717">
    <property type="entry name" value="THUMP_THUMPD1_like"/>
    <property type="match status" value="1"/>
</dbReference>
<feature type="compositionally biased region" description="Acidic residues" evidence="2">
    <location>
        <begin position="78"/>
        <end position="102"/>
    </location>
</feature>
<gene>
    <name evidence="4" type="ORF">PSNMU_V1.4_AUG-EV-PASAV3_0005650</name>
</gene>
<organism evidence="4 5">
    <name type="scientific">Pseudo-nitzschia multistriata</name>
    <dbReference type="NCBI Taxonomy" id="183589"/>
    <lineage>
        <taxon>Eukaryota</taxon>
        <taxon>Sar</taxon>
        <taxon>Stramenopiles</taxon>
        <taxon>Ochrophyta</taxon>
        <taxon>Bacillariophyta</taxon>
        <taxon>Bacillariophyceae</taxon>
        <taxon>Bacillariophycidae</taxon>
        <taxon>Bacillariales</taxon>
        <taxon>Bacillariaceae</taxon>
        <taxon>Pseudo-nitzschia</taxon>
    </lineage>
</organism>
<dbReference type="PROSITE" id="PS51165">
    <property type="entry name" value="THUMP"/>
    <property type="match status" value="1"/>
</dbReference>
<dbReference type="GO" id="GO:0006400">
    <property type="term" value="P:tRNA modification"/>
    <property type="evidence" value="ECO:0007669"/>
    <property type="project" value="InterPro"/>
</dbReference>
<dbReference type="PANTHER" id="PTHR13452:SF10">
    <property type="entry name" value="THUMP DOMAIN-CONTAINING PROTEIN 1"/>
    <property type="match status" value="1"/>
</dbReference>
<reference evidence="4 5" key="1">
    <citation type="submission" date="2019-01" db="EMBL/GenBank/DDBJ databases">
        <authorList>
            <person name="Ferrante I. M."/>
        </authorList>
    </citation>
    <scope>NUCLEOTIDE SEQUENCE [LARGE SCALE GENOMIC DNA]</scope>
    <source>
        <strain evidence="4 5">B856</strain>
    </source>
</reference>
<keyword evidence="1" id="KW-0694">RNA-binding</keyword>
<accession>A0A448YVS7</accession>